<feature type="region of interest" description="Disordered" evidence="9">
    <location>
        <begin position="179"/>
        <end position="204"/>
    </location>
</feature>
<dbReference type="SMART" id="SM00450">
    <property type="entry name" value="RHOD"/>
    <property type="match status" value="2"/>
</dbReference>
<sequence>MDALVTTEWLAGELGASDLRIVDATYFANFPGEAPRDAAAEYEAAHIPGAVFMNLGDLRDTDSDLPMMLPSAEKFASRMQSLGLGDGSRIVLYDNSPHHTAARAWWMLRTFGAHDVAILDGGFAKWQAEGRETTSGKEQLRHRHFTVWADAKNVRTLDQMKANVDSGAEQVVDARSAARFTGEEPDPRPATHAGHIPGSHNLPQGTLFNADGTWKQGEALREAFATAGVDLDRPMVATCGSGITAAVLAFGAHLVGKAMPIYDGSWSEWGADRSTPKAMGARETVDA</sequence>
<accession>A0A9X2HQ61</accession>
<evidence type="ECO:0000256" key="9">
    <source>
        <dbReference type="SAM" id="MobiDB-lite"/>
    </source>
</evidence>
<protein>
    <recommendedName>
        <fullName evidence="7">3-mercaptopyruvate sulfurtransferase</fullName>
        <ecNumber evidence="6">2.8.1.2</ecNumber>
    </recommendedName>
    <alternativeName>
        <fullName evidence="8">Rhodanese-like protein</fullName>
    </alternativeName>
</protein>
<evidence type="ECO:0000256" key="1">
    <source>
        <dbReference type="ARBA" id="ARBA00004496"/>
    </source>
</evidence>
<dbReference type="AlphaFoldDB" id="A0A9X2HQ61"/>
<dbReference type="SUPFAM" id="SSF52821">
    <property type="entry name" value="Rhodanese/Cell cycle control phosphatase"/>
    <property type="match status" value="2"/>
</dbReference>
<dbReference type="InterPro" id="IPR036873">
    <property type="entry name" value="Rhodanese-like_dom_sf"/>
</dbReference>
<evidence type="ECO:0000256" key="3">
    <source>
        <dbReference type="ARBA" id="ARBA00022679"/>
    </source>
</evidence>
<evidence type="ECO:0000256" key="2">
    <source>
        <dbReference type="ARBA" id="ARBA00022490"/>
    </source>
</evidence>
<keyword evidence="2" id="KW-0963">Cytoplasm</keyword>
<dbReference type="InterPro" id="IPR001763">
    <property type="entry name" value="Rhodanese-like_dom"/>
</dbReference>
<dbReference type="Proteomes" id="UP001139486">
    <property type="component" value="Unassembled WGS sequence"/>
</dbReference>
<dbReference type="GO" id="GO:0016784">
    <property type="term" value="F:3-mercaptopyruvate sulfurtransferase activity"/>
    <property type="evidence" value="ECO:0007669"/>
    <property type="project" value="UniProtKB-EC"/>
</dbReference>
<dbReference type="EMBL" id="JAMLDY010000010">
    <property type="protein sequence ID" value="MCP3735128.1"/>
    <property type="molecule type" value="Genomic_DNA"/>
</dbReference>
<keyword evidence="3 11" id="KW-0808">Transferase</keyword>
<keyword evidence="12" id="KW-1185">Reference proteome</keyword>
<reference evidence="11" key="1">
    <citation type="submission" date="2022-05" db="EMBL/GenBank/DDBJ databases">
        <title>Sphingomonas sp. strain RP10 Genome sequencing and assembly.</title>
        <authorList>
            <person name="Kim I."/>
        </authorList>
    </citation>
    <scope>NUCLEOTIDE SEQUENCE</scope>
    <source>
        <strain evidence="11">RP10</strain>
    </source>
</reference>
<dbReference type="RefSeq" id="WP_254289147.1">
    <property type="nucleotide sequence ID" value="NZ_JAMLDY010000010.1"/>
</dbReference>
<name>A0A9X2HQ61_9SPHN</name>
<proteinExistence type="predicted"/>
<evidence type="ECO:0000256" key="7">
    <source>
        <dbReference type="ARBA" id="ARBA00070833"/>
    </source>
</evidence>
<gene>
    <name evidence="11" type="primary">sseA</name>
    <name evidence="11" type="ORF">M9979_09630</name>
</gene>
<dbReference type="InterPro" id="IPR045078">
    <property type="entry name" value="TST/MPST-like"/>
</dbReference>
<dbReference type="PANTHER" id="PTHR11364">
    <property type="entry name" value="THIOSULFATE SULFERTANSFERASE"/>
    <property type="match status" value="1"/>
</dbReference>
<dbReference type="GO" id="GO:0005737">
    <property type="term" value="C:cytoplasm"/>
    <property type="evidence" value="ECO:0007669"/>
    <property type="project" value="UniProtKB-SubCell"/>
</dbReference>
<keyword evidence="4" id="KW-0677">Repeat</keyword>
<dbReference type="CDD" id="cd01449">
    <property type="entry name" value="TST_Repeat_2"/>
    <property type="match status" value="1"/>
</dbReference>
<feature type="domain" description="Rhodanese" evidence="10">
    <location>
        <begin position="165"/>
        <end position="278"/>
    </location>
</feature>
<dbReference type="FunFam" id="3.40.250.10:FF:000001">
    <property type="entry name" value="Sulfurtransferase"/>
    <property type="match status" value="1"/>
</dbReference>
<dbReference type="GO" id="GO:0004792">
    <property type="term" value="F:thiosulfate-cyanide sulfurtransferase activity"/>
    <property type="evidence" value="ECO:0007669"/>
    <property type="project" value="TreeGrafter"/>
</dbReference>
<evidence type="ECO:0000256" key="5">
    <source>
        <dbReference type="ARBA" id="ARBA00051793"/>
    </source>
</evidence>
<evidence type="ECO:0000256" key="4">
    <source>
        <dbReference type="ARBA" id="ARBA00022737"/>
    </source>
</evidence>
<comment type="caution">
    <text evidence="11">The sequence shown here is derived from an EMBL/GenBank/DDBJ whole genome shotgun (WGS) entry which is preliminary data.</text>
</comment>
<evidence type="ECO:0000313" key="12">
    <source>
        <dbReference type="Proteomes" id="UP001139486"/>
    </source>
</evidence>
<comment type="subcellular location">
    <subcellularLocation>
        <location evidence="1">Cytoplasm</location>
    </subcellularLocation>
</comment>
<dbReference type="CDD" id="cd01448">
    <property type="entry name" value="TST_Repeat_1"/>
    <property type="match status" value="1"/>
</dbReference>
<dbReference type="EC" id="2.8.1.2" evidence="6"/>
<dbReference type="Gene3D" id="3.40.250.10">
    <property type="entry name" value="Rhodanese-like domain"/>
    <property type="match status" value="2"/>
</dbReference>
<dbReference type="NCBIfam" id="NF008557">
    <property type="entry name" value="PRK11493.1"/>
    <property type="match status" value="1"/>
</dbReference>
<comment type="catalytic activity">
    <reaction evidence="5">
        <text>2-oxo-3-sulfanylpropanoate + [thioredoxin]-dithiol = [thioredoxin]-disulfide + hydrogen sulfide + pyruvate + H(+)</text>
        <dbReference type="Rhea" id="RHEA:21740"/>
        <dbReference type="Rhea" id="RHEA-COMP:10698"/>
        <dbReference type="Rhea" id="RHEA-COMP:10700"/>
        <dbReference type="ChEBI" id="CHEBI:15361"/>
        <dbReference type="ChEBI" id="CHEBI:15378"/>
        <dbReference type="ChEBI" id="CHEBI:29919"/>
        <dbReference type="ChEBI" id="CHEBI:29950"/>
        <dbReference type="ChEBI" id="CHEBI:50058"/>
        <dbReference type="ChEBI" id="CHEBI:57678"/>
        <dbReference type="EC" id="2.8.1.2"/>
    </reaction>
    <physiologicalReaction direction="left-to-right" evidence="5">
        <dbReference type="Rhea" id="RHEA:21741"/>
    </physiologicalReaction>
</comment>
<organism evidence="11 12">
    <name type="scientific">Sphingomonas liriopis</name>
    <dbReference type="NCBI Taxonomy" id="2949094"/>
    <lineage>
        <taxon>Bacteria</taxon>
        <taxon>Pseudomonadati</taxon>
        <taxon>Pseudomonadota</taxon>
        <taxon>Alphaproteobacteria</taxon>
        <taxon>Sphingomonadales</taxon>
        <taxon>Sphingomonadaceae</taxon>
        <taxon>Sphingomonas</taxon>
    </lineage>
</organism>
<evidence type="ECO:0000259" key="10">
    <source>
        <dbReference type="PROSITE" id="PS50206"/>
    </source>
</evidence>
<feature type="domain" description="Rhodanese" evidence="10">
    <location>
        <begin position="15"/>
        <end position="135"/>
    </location>
</feature>
<dbReference type="PANTHER" id="PTHR11364:SF27">
    <property type="entry name" value="SULFURTRANSFERASE"/>
    <property type="match status" value="1"/>
</dbReference>
<evidence type="ECO:0000256" key="8">
    <source>
        <dbReference type="ARBA" id="ARBA00078354"/>
    </source>
</evidence>
<dbReference type="Pfam" id="PF00581">
    <property type="entry name" value="Rhodanese"/>
    <property type="match status" value="2"/>
</dbReference>
<dbReference type="FunFam" id="3.40.250.10:FF:000015">
    <property type="entry name" value="Sulfurtransferase"/>
    <property type="match status" value="1"/>
</dbReference>
<evidence type="ECO:0000313" key="11">
    <source>
        <dbReference type="EMBL" id="MCP3735128.1"/>
    </source>
</evidence>
<evidence type="ECO:0000256" key="6">
    <source>
        <dbReference type="ARBA" id="ARBA00066832"/>
    </source>
</evidence>
<dbReference type="PROSITE" id="PS50206">
    <property type="entry name" value="RHODANESE_3"/>
    <property type="match status" value="2"/>
</dbReference>